<evidence type="ECO:0000256" key="5">
    <source>
        <dbReference type="SAM" id="Phobius"/>
    </source>
</evidence>
<keyword evidence="3" id="KW-0902">Two-component regulatory system</keyword>
<organism evidence="7 8">
    <name type="scientific">Conexibacter stalactiti</name>
    <dbReference type="NCBI Taxonomy" id="1940611"/>
    <lineage>
        <taxon>Bacteria</taxon>
        <taxon>Bacillati</taxon>
        <taxon>Actinomycetota</taxon>
        <taxon>Thermoleophilia</taxon>
        <taxon>Solirubrobacterales</taxon>
        <taxon>Conexibacteraceae</taxon>
        <taxon>Conexibacter</taxon>
    </lineage>
</organism>
<comment type="caution">
    <text evidence="7">The sequence shown here is derived from an EMBL/GenBank/DDBJ whole genome shotgun (WGS) entry which is preliminary data.</text>
</comment>
<feature type="transmembrane region" description="Helical" evidence="5">
    <location>
        <begin position="88"/>
        <end position="116"/>
    </location>
</feature>
<name>A0ABU4HX24_9ACTN</name>
<evidence type="ECO:0000259" key="6">
    <source>
        <dbReference type="Pfam" id="PF07730"/>
    </source>
</evidence>
<sequence>MSSRSYDVFAATVTDPTPTEARKQLAGVLLGMGWLAIPIVETVGSSPAWWRAMLASVLFGVAVALYLTAVMRPPNCGPQQRHELRPVYLSFAAIAAIAALLTVVVTPAWAILFSYASVLSGLHLPTRHAVPLLFASAAAALVLTLGQGAEGAVTYAVSALGVGALMLALGRLIAANVQLQTARQTIEQLAVEAERERFARDLHDVLGHSLSVVTLKAELAGRLLPRQPQEAQRHVRELEQVARAALGELRETVSGYRRPTLAGELAGARLALDAAGIELHLEQRAPELPAEVEALLAWTVREGTTNVIRHSGARRCAIAIAPVNGSGVASAEIRDDGRGVRGDAPGGPGNGLEGLRERAAQLAGRIDAETPPDGGFRLTVTVPAR</sequence>
<dbReference type="InterPro" id="IPR050482">
    <property type="entry name" value="Sensor_HK_TwoCompSys"/>
</dbReference>
<evidence type="ECO:0000256" key="3">
    <source>
        <dbReference type="ARBA" id="ARBA00023012"/>
    </source>
</evidence>
<dbReference type="GO" id="GO:0016301">
    <property type="term" value="F:kinase activity"/>
    <property type="evidence" value="ECO:0007669"/>
    <property type="project" value="UniProtKB-KW"/>
</dbReference>
<dbReference type="EMBL" id="JAWSTH010000107">
    <property type="protein sequence ID" value="MDW5597863.1"/>
    <property type="molecule type" value="Genomic_DNA"/>
</dbReference>
<protein>
    <submittedName>
        <fullName evidence="7">Sensor histidine kinase</fullName>
    </submittedName>
</protein>
<dbReference type="InterPro" id="IPR011712">
    <property type="entry name" value="Sig_transdc_His_kin_sub3_dim/P"/>
</dbReference>
<evidence type="ECO:0000256" key="1">
    <source>
        <dbReference type="ARBA" id="ARBA00022679"/>
    </source>
</evidence>
<feature type="transmembrane region" description="Helical" evidence="5">
    <location>
        <begin position="25"/>
        <end position="43"/>
    </location>
</feature>
<keyword evidence="5" id="KW-0812">Transmembrane</keyword>
<feature type="transmembrane region" description="Helical" evidence="5">
    <location>
        <begin position="128"/>
        <end position="146"/>
    </location>
</feature>
<evidence type="ECO:0000313" key="7">
    <source>
        <dbReference type="EMBL" id="MDW5597863.1"/>
    </source>
</evidence>
<dbReference type="PANTHER" id="PTHR24421">
    <property type="entry name" value="NITRATE/NITRITE SENSOR PROTEIN NARX-RELATED"/>
    <property type="match status" value="1"/>
</dbReference>
<keyword evidence="2 7" id="KW-0418">Kinase</keyword>
<dbReference type="SUPFAM" id="SSF55874">
    <property type="entry name" value="ATPase domain of HSP90 chaperone/DNA topoisomerase II/histidine kinase"/>
    <property type="match status" value="1"/>
</dbReference>
<evidence type="ECO:0000256" key="2">
    <source>
        <dbReference type="ARBA" id="ARBA00022777"/>
    </source>
</evidence>
<keyword evidence="5" id="KW-0472">Membrane</keyword>
<proteinExistence type="predicted"/>
<feature type="region of interest" description="Disordered" evidence="4">
    <location>
        <begin position="334"/>
        <end position="353"/>
    </location>
</feature>
<keyword evidence="8" id="KW-1185">Reference proteome</keyword>
<dbReference type="Gene3D" id="1.20.5.1930">
    <property type="match status" value="1"/>
</dbReference>
<dbReference type="Proteomes" id="UP001284601">
    <property type="component" value="Unassembled WGS sequence"/>
</dbReference>
<dbReference type="PANTHER" id="PTHR24421:SF63">
    <property type="entry name" value="SENSOR HISTIDINE KINASE DESK"/>
    <property type="match status" value="1"/>
</dbReference>
<dbReference type="Pfam" id="PF07730">
    <property type="entry name" value="HisKA_3"/>
    <property type="match status" value="1"/>
</dbReference>
<dbReference type="CDD" id="cd16917">
    <property type="entry name" value="HATPase_UhpB-NarQ-NarX-like"/>
    <property type="match status" value="1"/>
</dbReference>
<gene>
    <name evidence="7" type="ORF">R7226_26150</name>
</gene>
<dbReference type="InterPro" id="IPR036890">
    <property type="entry name" value="HATPase_C_sf"/>
</dbReference>
<reference evidence="8" key="1">
    <citation type="submission" date="2023-07" db="EMBL/GenBank/DDBJ databases">
        <title>Conexibacter stalactiti sp. nov., isolated from stalactites in a lava cave and emended description of the genus Conexibacter.</title>
        <authorList>
            <person name="Lee S.D."/>
        </authorList>
    </citation>
    <scope>NUCLEOTIDE SEQUENCE [LARGE SCALE GENOMIC DNA]</scope>
    <source>
        <strain evidence="8">KCTC 39840</strain>
    </source>
</reference>
<feature type="transmembrane region" description="Helical" evidence="5">
    <location>
        <begin position="49"/>
        <end position="67"/>
    </location>
</feature>
<accession>A0ABU4HX24</accession>
<keyword evidence="1" id="KW-0808">Transferase</keyword>
<evidence type="ECO:0000256" key="4">
    <source>
        <dbReference type="SAM" id="MobiDB-lite"/>
    </source>
</evidence>
<reference evidence="7 8" key="2">
    <citation type="submission" date="2023-10" db="EMBL/GenBank/DDBJ databases">
        <authorList>
            <person name="Han X.F."/>
        </authorList>
    </citation>
    <scope>NUCLEOTIDE SEQUENCE [LARGE SCALE GENOMIC DNA]</scope>
    <source>
        <strain evidence="7 8">KCTC 39840</strain>
    </source>
</reference>
<evidence type="ECO:0000313" key="8">
    <source>
        <dbReference type="Proteomes" id="UP001284601"/>
    </source>
</evidence>
<dbReference type="Gene3D" id="3.30.565.10">
    <property type="entry name" value="Histidine kinase-like ATPase, C-terminal domain"/>
    <property type="match status" value="1"/>
</dbReference>
<keyword evidence="5" id="KW-1133">Transmembrane helix</keyword>
<feature type="transmembrane region" description="Helical" evidence="5">
    <location>
        <begin position="153"/>
        <end position="174"/>
    </location>
</feature>
<dbReference type="RefSeq" id="WP_318600334.1">
    <property type="nucleotide sequence ID" value="NZ_JAWSTH010000107.1"/>
</dbReference>
<feature type="domain" description="Signal transduction histidine kinase subgroup 3 dimerisation and phosphoacceptor" evidence="6">
    <location>
        <begin position="194"/>
        <end position="260"/>
    </location>
</feature>